<protein>
    <submittedName>
        <fullName evidence="5">MarR family transcriptional regulator</fullName>
    </submittedName>
</protein>
<dbReference type="InterPro" id="IPR036388">
    <property type="entry name" value="WH-like_DNA-bd_sf"/>
</dbReference>
<dbReference type="SUPFAM" id="SSF46785">
    <property type="entry name" value="Winged helix' DNA-binding domain"/>
    <property type="match status" value="1"/>
</dbReference>
<accession>A0A6M0RA29</accession>
<evidence type="ECO:0000256" key="1">
    <source>
        <dbReference type="ARBA" id="ARBA00023015"/>
    </source>
</evidence>
<name>A0A6M0RA29_9CLOT</name>
<dbReference type="InterPro" id="IPR000835">
    <property type="entry name" value="HTH_MarR-typ"/>
</dbReference>
<evidence type="ECO:0000259" key="4">
    <source>
        <dbReference type="PROSITE" id="PS50995"/>
    </source>
</evidence>
<dbReference type="AlphaFoldDB" id="A0A6M0RA29"/>
<keyword evidence="1" id="KW-0805">Transcription regulation</keyword>
<dbReference type="EMBL" id="SXDP01000005">
    <property type="protein sequence ID" value="NEZ47121.1"/>
    <property type="molecule type" value="Genomic_DNA"/>
</dbReference>
<dbReference type="Pfam" id="PF01047">
    <property type="entry name" value="MarR"/>
    <property type="match status" value="1"/>
</dbReference>
<sequence length="142" mass="16294">MDKCSSFQKLFGNVVKLHFLTANKALAEYGIHPGQVEFLMTLYKKDGIIQKELSKKLNIKPSTITVMVQRLTKAGMIYKVIDKTDLRTSRIFLTDDGLNACEKIKIIVKNMENLSLLNFSEEEKNNLIYLLNKIKLNLENNL</sequence>
<comment type="caution">
    <text evidence="5">The sequence shown here is derived from an EMBL/GenBank/DDBJ whole genome shotgun (WGS) entry which is preliminary data.</text>
</comment>
<reference evidence="5 6" key="1">
    <citation type="submission" date="2019-04" db="EMBL/GenBank/DDBJ databases">
        <title>Genome sequencing of Clostridium botulinum Groups I-IV and Clostridium butyricum.</title>
        <authorList>
            <person name="Brunt J."/>
            <person name="Van Vliet A.H.M."/>
            <person name="Stringer S.C."/>
            <person name="Carter A.T."/>
            <person name="Peck M.W."/>
        </authorList>
    </citation>
    <scope>NUCLEOTIDE SEQUENCE [LARGE SCALE GENOMIC DNA]</scope>
    <source>
        <strain evidence="5 6">IFR 18/094</strain>
    </source>
</reference>
<dbReference type="Gene3D" id="1.10.10.10">
    <property type="entry name" value="Winged helix-like DNA-binding domain superfamily/Winged helix DNA-binding domain"/>
    <property type="match status" value="1"/>
</dbReference>
<evidence type="ECO:0000256" key="2">
    <source>
        <dbReference type="ARBA" id="ARBA00023125"/>
    </source>
</evidence>
<evidence type="ECO:0000313" key="6">
    <source>
        <dbReference type="Proteomes" id="UP000473885"/>
    </source>
</evidence>
<dbReference type="PANTHER" id="PTHR42756:SF1">
    <property type="entry name" value="TRANSCRIPTIONAL REPRESSOR OF EMRAB OPERON"/>
    <property type="match status" value="1"/>
</dbReference>
<keyword evidence="2" id="KW-0238">DNA-binding</keyword>
<evidence type="ECO:0000256" key="3">
    <source>
        <dbReference type="ARBA" id="ARBA00023163"/>
    </source>
</evidence>
<dbReference type="GO" id="GO:0003700">
    <property type="term" value="F:DNA-binding transcription factor activity"/>
    <property type="evidence" value="ECO:0007669"/>
    <property type="project" value="InterPro"/>
</dbReference>
<dbReference type="PANTHER" id="PTHR42756">
    <property type="entry name" value="TRANSCRIPTIONAL REGULATOR, MARR"/>
    <property type="match status" value="1"/>
</dbReference>
<keyword evidence="6" id="KW-1185">Reference proteome</keyword>
<evidence type="ECO:0000313" key="5">
    <source>
        <dbReference type="EMBL" id="NEZ47121.1"/>
    </source>
</evidence>
<keyword evidence="3" id="KW-0804">Transcription</keyword>
<dbReference type="PRINTS" id="PR00598">
    <property type="entry name" value="HTHMARR"/>
</dbReference>
<dbReference type="Proteomes" id="UP000473885">
    <property type="component" value="Unassembled WGS sequence"/>
</dbReference>
<gene>
    <name evidence="5" type="ORF">FDF74_07845</name>
</gene>
<proteinExistence type="predicted"/>
<feature type="domain" description="HTH marR-type" evidence="4">
    <location>
        <begin position="1"/>
        <end position="136"/>
    </location>
</feature>
<dbReference type="InterPro" id="IPR036390">
    <property type="entry name" value="WH_DNA-bd_sf"/>
</dbReference>
<dbReference type="SMART" id="SM00347">
    <property type="entry name" value="HTH_MARR"/>
    <property type="match status" value="1"/>
</dbReference>
<dbReference type="GO" id="GO:0003677">
    <property type="term" value="F:DNA binding"/>
    <property type="evidence" value="ECO:0007669"/>
    <property type="project" value="UniProtKB-KW"/>
</dbReference>
<organism evidence="5 6">
    <name type="scientific">Clostridium niameyense</name>
    <dbReference type="NCBI Taxonomy" id="1622073"/>
    <lineage>
        <taxon>Bacteria</taxon>
        <taxon>Bacillati</taxon>
        <taxon>Bacillota</taxon>
        <taxon>Clostridia</taxon>
        <taxon>Eubacteriales</taxon>
        <taxon>Clostridiaceae</taxon>
        <taxon>Clostridium</taxon>
    </lineage>
</organism>
<dbReference type="RefSeq" id="WP_163249222.1">
    <property type="nucleotide sequence ID" value="NZ_SXDP01000005.1"/>
</dbReference>
<dbReference type="PROSITE" id="PS50995">
    <property type="entry name" value="HTH_MARR_2"/>
    <property type="match status" value="1"/>
</dbReference>